<evidence type="ECO:0000313" key="2">
    <source>
        <dbReference type="EMBL" id="KJE28770.1"/>
    </source>
</evidence>
<dbReference type="CDD" id="cd00093">
    <property type="entry name" value="HTH_XRE"/>
    <property type="match status" value="1"/>
</dbReference>
<accession>A0A0D8BXC3</accession>
<dbReference type="InterPro" id="IPR010982">
    <property type="entry name" value="Lambda_DNA-bd_dom_sf"/>
</dbReference>
<organism evidence="2 3">
    <name type="scientific">Geobacillus kaustophilus</name>
    <dbReference type="NCBI Taxonomy" id="1462"/>
    <lineage>
        <taxon>Bacteria</taxon>
        <taxon>Bacillati</taxon>
        <taxon>Bacillota</taxon>
        <taxon>Bacilli</taxon>
        <taxon>Bacillales</taxon>
        <taxon>Anoxybacillaceae</taxon>
        <taxon>Geobacillus</taxon>
        <taxon>Geobacillus thermoleovorans group</taxon>
    </lineage>
</organism>
<proteinExistence type="predicted"/>
<dbReference type="RefSeq" id="WP_044730472.1">
    <property type="nucleotide sequence ID" value="NZ_JYBP01000003.1"/>
</dbReference>
<dbReference type="GO" id="GO:0003677">
    <property type="term" value="F:DNA binding"/>
    <property type="evidence" value="ECO:0007669"/>
    <property type="project" value="InterPro"/>
</dbReference>
<dbReference type="Gene3D" id="1.10.260.40">
    <property type="entry name" value="lambda repressor-like DNA-binding domains"/>
    <property type="match status" value="1"/>
</dbReference>
<dbReference type="PROSITE" id="PS50943">
    <property type="entry name" value="HTH_CROC1"/>
    <property type="match status" value="1"/>
</dbReference>
<evidence type="ECO:0000259" key="1">
    <source>
        <dbReference type="PROSITE" id="PS50943"/>
    </source>
</evidence>
<name>A0A0D8BXC3_GEOKU</name>
<comment type="caution">
    <text evidence="2">The sequence shown here is derived from an EMBL/GenBank/DDBJ whole genome shotgun (WGS) entry which is preliminary data.</text>
</comment>
<dbReference type="SUPFAM" id="SSF47413">
    <property type="entry name" value="lambda repressor-like DNA-binding domains"/>
    <property type="match status" value="1"/>
</dbReference>
<reference evidence="2 3" key="1">
    <citation type="submission" date="2015-01" db="EMBL/GenBank/DDBJ databases">
        <authorList>
            <person name="Filippidou S."/>
            <person name="Jeanneret N."/>
            <person name="Russel-Delif L."/>
            <person name="Junier T."/>
            <person name="Wunderlin T."/>
            <person name="Molina V."/>
            <person name="Johnson S.L."/>
            <person name="Davenport K.W."/>
            <person name="Chain P.S."/>
            <person name="Dorador C."/>
            <person name="Junier P."/>
        </authorList>
    </citation>
    <scope>NUCLEOTIDE SEQUENCE [LARGE SCALE GENOMIC DNA]</scope>
    <source>
        <strain evidence="2 3">Et7/4</strain>
    </source>
</reference>
<protein>
    <submittedName>
        <fullName evidence="2">Helix-turn-helix family protein</fullName>
    </submittedName>
</protein>
<dbReference type="PATRIC" id="fig|1462.6.peg.167"/>
<sequence>MNIKLRDEYLLKRRKKRISQKELSQVLQCSQSLLSRYERGQCGMKKEKVELYRRYIDEK</sequence>
<dbReference type="Proteomes" id="UP000032522">
    <property type="component" value="Unassembled WGS sequence"/>
</dbReference>
<feature type="domain" description="HTH cro/C1-type" evidence="1">
    <location>
        <begin position="13"/>
        <end position="41"/>
    </location>
</feature>
<dbReference type="InterPro" id="IPR001387">
    <property type="entry name" value="Cro/C1-type_HTH"/>
</dbReference>
<dbReference type="EMBL" id="JYBP01000003">
    <property type="protein sequence ID" value="KJE28770.1"/>
    <property type="molecule type" value="Genomic_DNA"/>
</dbReference>
<dbReference type="Pfam" id="PF13560">
    <property type="entry name" value="HTH_31"/>
    <property type="match status" value="1"/>
</dbReference>
<gene>
    <name evidence="2" type="ORF">LG52_80</name>
</gene>
<evidence type="ECO:0000313" key="3">
    <source>
        <dbReference type="Proteomes" id="UP000032522"/>
    </source>
</evidence>
<dbReference type="AlphaFoldDB" id="A0A0D8BXC3"/>